<dbReference type="NCBIfam" id="TIGR00445">
    <property type="entry name" value="mraY"/>
    <property type="match status" value="1"/>
</dbReference>
<dbReference type="EMBL" id="CAEZTT010000134">
    <property type="protein sequence ID" value="CAB4582525.1"/>
    <property type="molecule type" value="Genomic_DNA"/>
</dbReference>
<evidence type="ECO:0000256" key="2">
    <source>
        <dbReference type="ARBA" id="ARBA00005583"/>
    </source>
</evidence>
<dbReference type="GO" id="GO:0008963">
    <property type="term" value="F:phospho-N-acetylmuramoyl-pentapeptide-transferase activity"/>
    <property type="evidence" value="ECO:0007669"/>
    <property type="project" value="InterPro"/>
</dbReference>
<dbReference type="CDD" id="cd06852">
    <property type="entry name" value="GT_MraY"/>
    <property type="match status" value="1"/>
</dbReference>
<evidence type="ECO:0000256" key="4">
    <source>
        <dbReference type="ARBA" id="ARBA00022692"/>
    </source>
</evidence>
<comment type="subcellular location">
    <subcellularLocation>
        <location evidence="1">Membrane</location>
        <topology evidence="1">Multi-pass membrane protein</topology>
    </subcellularLocation>
</comment>
<feature type="transmembrane region" description="Helical" evidence="7">
    <location>
        <begin position="254"/>
        <end position="274"/>
    </location>
</feature>
<reference evidence="8" key="1">
    <citation type="submission" date="2020-05" db="EMBL/GenBank/DDBJ databases">
        <authorList>
            <person name="Chiriac C."/>
            <person name="Salcher M."/>
            <person name="Ghai R."/>
            <person name="Kavagutti S V."/>
        </authorList>
    </citation>
    <scope>NUCLEOTIDE SEQUENCE</scope>
</reference>
<evidence type="ECO:0000256" key="5">
    <source>
        <dbReference type="ARBA" id="ARBA00022989"/>
    </source>
</evidence>
<keyword evidence="6 7" id="KW-0472">Membrane</keyword>
<dbReference type="PANTHER" id="PTHR22926:SF5">
    <property type="entry name" value="PHOSPHO-N-ACETYLMURAMOYL-PENTAPEPTIDE-TRANSFERASE HOMOLOG"/>
    <property type="match status" value="1"/>
</dbReference>
<dbReference type="PROSITE" id="PS01348">
    <property type="entry name" value="MRAY_2"/>
    <property type="match status" value="1"/>
</dbReference>
<proteinExistence type="inferred from homology"/>
<feature type="transmembrane region" description="Helical" evidence="7">
    <location>
        <begin position="189"/>
        <end position="210"/>
    </location>
</feature>
<feature type="transmembrane region" description="Helical" evidence="7">
    <location>
        <begin position="230"/>
        <end position="247"/>
    </location>
</feature>
<dbReference type="AlphaFoldDB" id="A0A6J6F4L4"/>
<evidence type="ECO:0000256" key="6">
    <source>
        <dbReference type="ARBA" id="ARBA00023136"/>
    </source>
</evidence>
<dbReference type="InterPro" id="IPR018480">
    <property type="entry name" value="PNAcMuramoyl-5peptid_Trfase_CS"/>
</dbReference>
<accession>A0A6J6F4L4</accession>
<name>A0A6J6F4L4_9ZZZZ</name>
<comment type="similarity">
    <text evidence="2">Belongs to the glycosyltransferase 4 family. MraY subfamily.</text>
</comment>
<feature type="transmembrane region" description="Helical" evidence="7">
    <location>
        <begin position="56"/>
        <end position="76"/>
    </location>
</feature>
<dbReference type="GO" id="GO:0044038">
    <property type="term" value="P:cell wall macromolecule biosynthetic process"/>
    <property type="evidence" value="ECO:0007669"/>
    <property type="project" value="TreeGrafter"/>
</dbReference>
<feature type="transmembrane region" description="Helical" evidence="7">
    <location>
        <begin position="82"/>
        <end position="100"/>
    </location>
</feature>
<dbReference type="HAMAP" id="MF_00038">
    <property type="entry name" value="MraY"/>
    <property type="match status" value="1"/>
</dbReference>
<dbReference type="Pfam" id="PF00953">
    <property type="entry name" value="Glycos_transf_4"/>
    <property type="match status" value="1"/>
</dbReference>
<keyword evidence="4 7" id="KW-0812">Transmembrane</keyword>
<evidence type="ECO:0000313" key="8">
    <source>
        <dbReference type="EMBL" id="CAB4582525.1"/>
    </source>
</evidence>
<dbReference type="GO" id="GO:0005886">
    <property type="term" value="C:plasma membrane"/>
    <property type="evidence" value="ECO:0007669"/>
    <property type="project" value="TreeGrafter"/>
</dbReference>
<dbReference type="PROSITE" id="PS01347">
    <property type="entry name" value="MRAY_1"/>
    <property type="match status" value="1"/>
</dbReference>
<protein>
    <submittedName>
        <fullName evidence="8">Unannotated protein</fullName>
    </submittedName>
</protein>
<feature type="transmembrane region" description="Helical" evidence="7">
    <location>
        <begin position="280"/>
        <end position="302"/>
    </location>
</feature>
<dbReference type="InterPro" id="IPR000715">
    <property type="entry name" value="Glycosyl_transferase_4"/>
</dbReference>
<dbReference type="InterPro" id="IPR003524">
    <property type="entry name" value="PNAcMuramoyl-5peptid_Trfase"/>
</dbReference>
<sequence>MRLIVLAAVLSLVTSLLATPALIKFLRARGLAQAIKQSTEGAIYPDHEHKRGTPSMGGLVMIFAVLVGYAGSHLVFWTPPSASGLLVIYLMLALAAIGFIDDYKKVFKQHSGGIRPRTKLTFQALIGLSFGYLALQFADDRGITPASLAISVVRETDFVLPTVVMILFIWFMITATTNAVNITDGLDGLASGAAFVTFAAYALMGFWQFGQSCAKDDYVKCYEVRDPLDLAVIAAAFAAAVFGFLWFNTSPAAIIMGDTGSFAIGGGIVALAIFTNTQLLLILLGGLFVITTGSVVVQRISFKIRKKRIFLMSPVHHHFELKGWPEQQIVVRFWILQGLFVGAGMAAFYAEWVAR</sequence>
<organism evidence="8">
    <name type="scientific">freshwater metagenome</name>
    <dbReference type="NCBI Taxonomy" id="449393"/>
    <lineage>
        <taxon>unclassified sequences</taxon>
        <taxon>metagenomes</taxon>
        <taxon>ecological metagenomes</taxon>
    </lineage>
</organism>
<gene>
    <name evidence="8" type="ORF">UFOPK1726_01026</name>
</gene>
<keyword evidence="3" id="KW-0808">Transferase</keyword>
<feature type="transmembrane region" description="Helical" evidence="7">
    <location>
        <begin position="329"/>
        <end position="350"/>
    </location>
</feature>
<evidence type="ECO:0000256" key="3">
    <source>
        <dbReference type="ARBA" id="ARBA00022679"/>
    </source>
</evidence>
<dbReference type="PANTHER" id="PTHR22926">
    <property type="entry name" value="PHOSPHO-N-ACETYLMURAMOYL-PENTAPEPTIDE-TRANSFERASE"/>
    <property type="match status" value="1"/>
</dbReference>
<evidence type="ECO:0000256" key="1">
    <source>
        <dbReference type="ARBA" id="ARBA00004141"/>
    </source>
</evidence>
<keyword evidence="5 7" id="KW-1133">Transmembrane helix</keyword>
<evidence type="ECO:0000256" key="7">
    <source>
        <dbReference type="SAM" id="Phobius"/>
    </source>
</evidence>
<dbReference type="Pfam" id="PF10555">
    <property type="entry name" value="MraY_sig1"/>
    <property type="match status" value="1"/>
</dbReference>
<feature type="transmembrane region" description="Helical" evidence="7">
    <location>
        <begin position="6"/>
        <end position="26"/>
    </location>
</feature>
<feature type="transmembrane region" description="Helical" evidence="7">
    <location>
        <begin position="120"/>
        <end position="138"/>
    </location>
</feature>
<feature type="transmembrane region" description="Helical" evidence="7">
    <location>
        <begin position="158"/>
        <end position="177"/>
    </location>
</feature>
<dbReference type="GO" id="GO:0071555">
    <property type="term" value="P:cell wall organization"/>
    <property type="evidence" value="ECO:0007669"/>
    <property type="project" value="TreeGrafter"/>
</dbReference>